<dbReference type="PANTHER" id="PTHR21600">
    <property type="entry name" value="MITOCHONDRIAL RNA PSEUDOURIDINE SYNTHASE"/>
    <property type="match status" value="1"/>
</dbReference>
<feature type="region of interest" description="Disordered" evidence="8">
    <location>
        <begin position="147"/>
        <end position="168"/>
    </location>
</feature>
<dbReference type="Pfam" id="PF00849">
    <property type="entry name" value="PseudoU_synth_2"/>
    <property type="match status" value="1"/>
</dbReference>
<evidence type="ECO:0000256" key="7">
    <source>
        <dbReference type="ARBA" id="ARBA00041563"/>
    </source>
</evidence>
<comment type="catalytic activity">
    <reaction evidence="5">
        <text>a uridine in tRNA = a pseudouridine in tRNA</text>
        <dbReference type="Rhea" id="RHEA:54572"/>
        <dbReference type="Rhea" id="RHEA-COMP:13339"/>
        <dbReference type="Rhea" id="RHEA-COMP:13934"/>
        <dbReference type="ChEBI" id="CHEBI:65314"/>
        <dbReference type="ChEBI" id="CHEBI:65315"/>
    </reaction>
</comment>
<reference evidence="10 11" key="1">
    <citation type="journal article" date="2023" name="Commun. Biol.">
        <title>Genome analysis of Parmales, the sister group of diatoms, reveals the evolutionary specialization of diatoms from phago-mixotrophs to photoautotrophs.</title>
        <authorList>
            <person name="Ban H."/>
            <person name="Sato S."/>
            <person name="Yoshikawa S."/>
            <person name="Yamada K."/>
            <person name="Nakamura Y."/>
            <person name="Ichinomiya M."/>
            <person name="Sato N."/>
            <person name="Blanc-Mathieu R."/>
            <person name="Endo H."/>
            <person name="Kuwata A."/>
            <person name="Ogata H."/>
        </authorList>
    </citation>
    <scope>NUCLEOTIDE SEQUENCE [LARGE SCALE GENOMIC DNA]</scope>
</reference>
<dbReference type="InterPro" id="IPR050188">
    <property type="entry name" value="RluA_PseudoU_synthase"/>
</dbReference>
<sequence>MRRSSLLLSTRCYTRHHPSVLLSLPPHLLFVSKPSGMLSHPSSAVSSLPSPPSAAPSAAPSDPTLVDWAKAHVLSTRGTQYANLVGRLDRPVSGVCVVATSKKASRRLNALQQLASASLSAHPGFQKSYLAIVRPAPANLSSLRSSLLEPTPHASSPPPSRKPSSLTYTPLHVHPPYALLSVALHTGRKHQIRSQLAEIRLPVASDPLYGPKKASKHPGALPLHCYSVRLEHPVGQGEVIEGRASVPKWWLDRYPREIGEAAGRFVEAGVEPQEQ</sequence>
<proteinExistence type="inferred from homology"/>
<feature type="domain" description="Pseudouridine synthase RsuA/RluA-like" evidence="9">
    <location>
        <begin position="27"/>
        <end position="197"/>
    </location>
</feature>
<keyword evidence="4" id="KW-0413">Isomerase</keyword>
<dbReference type="CDD" id="cd02869">
    <property type="entry name" value="PseudoU_synth_RluA_like"/>
    <property type="match status" value="1"/>
</dbReference>
<dbReference type="InterPro" id="IPR020103">
    <property type="entry name" value="PsdUridine_synth_cat_dom_sf"/>
</dbReference>
<dbReference type="Proteomes" id="UP001165060">
    <property type="component" value="Unassembled WGS sequence"/>
</dbReference>
<evidence type="ECO:0000259" key="9">
    <source>
        <dbReference type="Pfam" id="PF00849"/>
    </source>
</evidence>
<evidence type="ECO:0000256" key="5">
    <source>
        <dbReference type="ARBA" id="ARBA00036943"/>
    </source>
</evidence>
<comment type="similarity">
    <text evidence="3">Belongs to the pseudouridine synthase RluA family.</text>
</comment>
<evidence type="ECO:0000256" key="8">
    <source>
        <dbReference type="SAM" id="MobiDB-lite"/>
    </source>
</evidence>
<dbReference type="Gene3D" id="3.30.2350.10">
    <property type="entry name" value="Pseudouridine synthase"/>
    <property type="match status" value="1"/>
</dbReference>
<feature type="region of interest" description="Disordered" evidence="8">
    <location>
        <begin position="41"/>
        <end position="61"/>
    </location>
</feature>
<organism evidence="10 11">
    <name type="scientific">Tetraparma gracilis</name>
    <dbReference type="NCBI Taxonomy" id="2962635"/>
    <lineage>
        <taxon>Eukaryota</taxon>
        <taxon>Sar</taxon>
        <taxon>Stramenopiles</taxon>
        <taxon>Ochrophyta</taxon>
        <taxon>Bolidophyceae</taxon>
        <taxon>Parmales</taxon>
        <taxon>Triparmaceae</taxon>
        <taxon>Tetraparma</taxon>
    </lineage>
</organism>
<evidence type="ECO:0000256" key="2">
    <source>
        <dbReference type="ARBA" id="ARBA00001896"/>
    </source>
</evidence>
<name>A0ABQ6MIB1_9STRA</name>
<dbReference type="SUPFAM" id="SSF55120">
    <property type="entry name" value="Pseudouridine synthase"/>
    <property type="match status" value="1"/>
</dbReference>
<dbReference type="EMBL" id="BRYB01001466">
    <property type="protein sequence ID" value="GMI26385.1"/>
    <property type="molecule type" value="Genomic_DNA"/>
</dbReference>
<evidence type="ECO:0000256" key="1">
    <source>
        <dbReference type="ARBA" id="ARBA00001166"/>
    </source>
</evidence>
<comment type="catalytic activity">
    <reaction evidence="2">
        <text>uridine in 5S rRNA = pseudouridine in 5S rRNA</text>
        <dbReference type="Rhea" id="RHEA:47036"/>
        <dbReference type="Rhea" id="RHEA-COMP:11730"/>
        <dbReference type="Rhea" id="RHEA-COMP:11731"/>
        <dbReference type="ChEBI" id="CHEBI:65314"/>
        <dbReference type="ChEBI" id="CHEBI:65315"/>
    </reaction>
</comment>
<evidence type="ECO:0000256" key="3">
    <source>
        <dbReference type="ARBA" id="ARBA00010876"/>
    </source>
</evidence>
<dbReference type="PANTHER" id="PTHR21600:SF83">
    <property type="entry name" value="PSEUDOURIDYLATE SYNTHASE RPUSD4, MITOCHONDRIAL"/>
    <property type="match status" value="1"/>
</dbReference>
<evidence type="ECO:0000313" key="11">
    <source>
        <dbReference type="Proteomes" id="UP001165060"/>
    </source>
</evidence>
<protein>
    <recommendedName>
        <fullName evidence="6">Pseudouridylate synthase RPUSD4, mitochondrial</fullName>
    </recommendedName>
    <alternativeName>
        <fullName evidence="7">RNA pseudouridylate synthase domain-containing protein 4</fullName>
    </alternativeName>
</protein>
<gene>
    <name evidence="10" type="ORF">TeGR_g7080</name>
</gene>
<evidence type="ECO:0000256" key="6">
    <source>
        <dbReference type="ARBA" id="ARBA00039953"/>
    </source>
</evidence>
<dbReference type="InterPro" id="IPR006145">
    <property type="entry name" value="PsdUridine_synth_RsuA/RluA"/>
</dbReference>
<evidence type="ECO:0000256" key="4">
    <source>
        <dbReference type="ARBA" id="ARBA00023235"/>
    </source>
</evidence>
<evidence type="ECO:0000313" key="10">
    <source>
        <dbReference type="EMBL" id="GMI26385.1"/>
    </source>
</evidence>
<accession>A0ABQ6MIB1</accession>
<comment type="catalytic activity">
    <reaction evidence="1">
        <text>a uridine in mRNA = a pseudouridine in mRNA</text>
        <dbReference type="Rhea" id="RHEA:56644"/>
        <dbReference type="Rhea" id="RHEA-COMP:14658"/>
        <dbReference type="Rhea" id="RHEA-COMP:14659"/>
        <dbReference type="ChEBI" id="CHEBI:65314"/>
        <dbReference type="ChEBI" id="CHEBI:65315"/>
    </reaction>
</comment>
<keyword evidence="11" id="KW-1185">Reference proteome</keyword>
<comment type="caution">
    <text evidence="10">The sequence shown here is derived from an EMBL/GenBank/DDBJ whole genome shotgun (WGS) entry which is preliminary data.</text>
</comment>